<name>A0AA45HJ87_9BACT</name>
<dbReference type="Pfam" id="PF02608">
    <property type="entry name" value="Bmp"/>
    <property type="match status" value="1"/>
</dbReference>
<dbReference type="CDD" id="cd19963">
    <property type="entry name" value="PBP1_BMP-like"/>
    <property type="match status" value="1"/>
</dbReference>
<dbReference type="RefSeq" id="WP_109604400.1">
    <property type="nucleotide sequence ID" value="NZ_QGGI01000005.1"/>
</dbReference>
<organism evidence="3 4">
    <name type="scientific">Oceanotoga teriensis</name>
    <dbReference type="NCBI Taxonomy" id="515440"/>
    <lineage>
        <taxon>Bacteria</taxon>
        <taxon>Thermotogati</taxon>
        <taxon>Thermotogota</taxon>
        <taxon>Thermotogae</taxon>
        <taxon>Petrotogales</taxon>
        <taxon>Petrotogaceae</taxon>
        <taxon>Oceanotoga</taxon>
    </lineage>
</organism>
<dbReference type="InterPro" id="IPR052910">
    <property type="entry name" value="ABC-Purine-Binding"/>
</dbReference>
<dbReference type="Proteomes" id="UP000245921">
    <property type="component" value="Unassembled WGS sequence"/>
</dbReference>
<feature type="domain" description="ABC transporter substrate-binding protein PnrA-like" evidence="2">
    <location>
        <begin position="288"/>
        <end position="581"/>
    </location>
</feature>
<evidence type="ECO:0000313" key="4">
    <source>
        <dbReference type="Proteomes" id="UP000245921"/>
    </source>
</evidence>
<dbReference type="InterPro" id="IPR003760">
    <property type="entry name" value="PnrA-like"/>
</dbReference>
<protein>
    <submittedName>
        <fullName evidence="3">Nucleoside-binding protein</fullName>
    </submittedName>
</protein>
<dbReference type="PANTHER" id="PTHR43208">
    <property type="entry name" value="ABC TRANSPORTER SUBSTRATE-BINDING PROTEIN"/>
    <property type="match status" value="1"/>
</dbReference>
<dbReference type="PANTHER" id="PTHR43208:SF1">
    <property type="entry name" value="ABC TRANSPORTER SUBSTRATE-BINDING PROTEIN"/>
    <property type="match status" value="1"/>
</dbReference>
<reference evidence="3 4" key="1">
    <citation type="submission" date="2018-05" db="EMBL/GenBank/DDBJ databases">
        <title>Genomic Encyclopedia of Type Strains, Phase IV (KMG-IV): sequencing the most valuable type-strain genomes for metagenomic binning, comparative biology and taxonomic classification.</title>
        <authorList>
            <person name="Goeker M."/>
        </authorList>
    </citation>
    <scope>NUCLEOTIDE SEQUENCE [LARGE SCALE GENOMIC DNA]</scope>
    <source>
        <strain evidence="3 4">DSM 24906</strain>
    </source>
</reference>
<dbReference type="Gene3D" id="3.40.50.2300">
    <property type="match status" value="2"/>
</dbReference>
<evidence type="ECO:0000256" key="1">
    <source>
        <dbReference type="ARBA" id="ARBA00022729"/>
    </source>
</evidence>
<keyword evidence="4" id="KW-1185">Reference proteome</keyword>
<keyword evidence="1" id="KW-0732">Signal</keyword>
<gene>
    <name evidence="3" type="ORF">C7380_105120</name>
</gene>
<evidence type="ECO:0000313" key="3">
    <source>
        <dbReference type="EMBL" id="PWJ95490.1"/>
    </source>
</evidence>
<dbReference type="EMBL" id="QGGI01000005">
    <property type="protein sequence ID" value="PWJ95490.1"/>
    <property type="molecule type" value="Genomic_DNA"/>
</dbReference>
<dbReference type="GO" id="GO:0005886">
    <property type="term" value="C:plasma membrane"/>
    <property type="evidence" value="ECO:0007669"/>
    <property type="project" value="InterPro"/>
</dbReference>
<dbReference type="AlphaFoldDB" id="A0AA45HJ87"/>
<comment type="caution">
    <text evidence="3">The sequence shown here is derived from an EMBL/GenBank/DDBJ whole genome shotgun (WGS) entry which is preliminary data.</text>
</comment>
<evidence type="ECO:0000259" key="2">
    <source>
        <dbReference type="Pfam" id="PF02608"/>
    </source>
</evidence>
<accession>A0AA45HJ87</accession>
<proteinExistence type="predicted"/>
<sequence length="625" mass="73608">MYNNRNKLTDEYLKAKKIGKKDFISKISSGKEGYLPSLENIIENVDIIREEDLGLVDIPLEKIQGTYYHSRALSFANNFYPIFDEKTEFSIKWINLLQIQYEEGIRDPIEVYEYLNWFYVVEGNKRVSVLKYVNAYSIQAKVKRLVPKWDPDDQEIKIYYEFLKFYKKTKINELWFTEEGKFAQMYDIIKTHKTQNSLINDKYKDFITTYFIPFKKTYNIIGGQKLKKSAGDAFLKYIETYGLIIDSDNKIFKNKVKEIIKEIERESGTEGLNIWQLPRILFTGETKIKVAFIYNTGINESAWTYSHEIGRKYVQEKFKNEIETKSFENIDNIKKFKELMEKIEKEDYKLTFSTSFDYLNEHKQSQFQNVKFQHFSGYQTQENINTYFGRMYEPRYLTGIIAGLKTKTNVIGYVAPFGIPEVIMGINAFALGVKSVNPEAKIWIGWTNSWANKEYEKRTTEYLINMKNSDILTHHQDSAEVMKIGEKYGVYTIGYHFDMREFAPKTYLTSVIWKWGKYYSNIIQDIIKGSNFSFFDLFGGSEEIEKFWGGLKSGIVDIAPMSNNIKPQTQNLINIIKEQIKSDDNMIFKGPIYDSKSNLKIPRNVQINDEQLIKMNWFLDNILFE</sequence>